<keyword evidence="4 15" id="KW-0109">Calcium transport</keyword>
<organism evidence="18">
    <name type="scientific">Graphocephala atropunctata</name>
    <dbReference type="NCBI Taxonomy" id="36148"/>
    <lineage>
        <taxon>Eukaryota</taxon>
        <taxon>Metazoa</taxon>
        <taxon>Ecdysozoa</taxon>
        <taxon>Arthropoda</taxon>
        <taxon>Hexapoda</taxon>
        <taxon>Insecta</taxon>
        <taxon>Pterygota</taxon>
        <taxon>Neoptera</taxon>
        <taxon>Paraneoptera</taxon>
        <taxon>Hemiptera</taxon>
        <taxon>Auchenorrhyncha</taxon>
        <taxon>Membracoidea</taxon>
        <taxon>Cicadellidae</taxon>
        <taxon>Cicadellinae</taxon>
        <taxon>Cicadellini</taxon>
        <taxon>Graphocephala</taxon>
    </lineage>
</organism>
<feature type="transmembrane region" description="Helical" evidence="15">
    <location>
        <begin position="364"/>
        <end position="382"/>
    </location>
</feature>
<gene>
    <name evidence="18" type="ORF">g.22950</name>
</gene>
<comment type="similarity">
    <text evidence="2 15">Belongs to the MCU (TC 1.A.77) family.</text>
</comment>
<evidence type="ECO:0000256" key="11">
    <source>
        <dbReference type="ARBA" id="ARBA00023128"/>
    </source>
</evidence>
<accession>A0A1B6KG12</accession>
<evidence type="ECO:0000256" key="12">
    <source>
        <dbReference type="ARBA" id="ARBA00023136"/>
    </source>
</evidence>
<dbReference type="GO" id="GO:0005262">
    <property type="term" value="F:calcium channel activity"/>
    <property type="evidence" value="ECO:0007669"/>
    <property type="project" value="UniProtKB-UniRule"/>
</dbReference>
<feature type="coiled-coil region" evidence="16">
    <location>
        <begin position="281"/>
        <end position="325"/>
    </location>
</feature>
<name>A0A1B6KG12_9HEMI</name>
<dbReference type="AlphaFoldDB" id="A0A1B6KG12"/>
<comment type="subcellular location">
    <subcellularLocation>
        <location evidence="1 15">Mitochondrion inner membrane</location>
        <topology evidence="1 15">Multi-pass membrane protein</topology>
    </subcellularLocation>
</comment>
<keyword evidence="7 15" id="KW-0999">Mitochondrion inner membrane</keyword>
<dbReference type="InterPro" id="IPR006769">
    <property type="entry name" value="MCU_C"/>
</dbReference>
<dbReference type="GO" id="GO:1990246">
    <property type="term" value="C:uniplex complex"/>
    <property type="evidence" value="ECO:0007669"/>
    <property type="project" value="TreeGrafter"/>
</dbReference>
<keyword evidence="6 15" id="KW-0812">Transmembrane</keyword>
<evidence type="ECO:0000259" key="17">
    <source>
        <dbReference type="Pfam" id="PF04678"/>
    </source>
</evidence>
<comment type="domain">
    <text evidence="15">The selectivity filter, in which calcium ions are arranged in single file, is composed of two acidic rings separated by one helical turn along the central axis of the channel pore.</text>
</comment>
<keyword evidence="9 15" id="KW-1133">Transmembrane helix</keyword>
<dbReference type="PANTHER" id="PTHR13462:SF10">
    <property type="entry name" value="CALCIUM UNIPORTER PROTEIN, MITOCHONDRIAL"/>
    <property type="match status" value="1"/>
</dbReference>
<proteinExistence type="inferred from homology"/>
<dbReference type="EMBL" id="GEBQ01029622">
    <property type="protein sequence ID" value="JAT10355.1"/>
    <property type="molecule type" value="Transcribed_RNA"/>
</dbReference>
<evidence type="ECO:0000256" key="7">
    <source>
        <dbReference type="ARBA" id="ARBA00022792"/>
    </source>
</evidence>
<dbReference type="GO" id="GO:0015292">
    <property type="term" value="F:uniporter activity"/>
    <property type="evidence" value="ECO:0007669"/>
    <property type="project" value="UniProtKB-UniRule"/>
</dbReference>
<evidence type="ECO:0000313" key="18">
    <source>
        <dbReference type="EMBL" id="JAT10355.1"/>
    </source>
</evidence>
<evidence type="ECO:0000256" key="14">
    <source>
        <dbReference type="ARBA" id="ARBA00036634"/>
    </source>
</evidence>
<sequence length="468" mass="53560">HAAAFIRALPGECDTVWDGNMAVGSVVCRSKVHFVVDLNRVFNFACLLGSGKLLESHVSSRHLQSNFTLLGCWARRPHHCRHMSSSKDDTHTPPAPAIRPLDPAALSHRLPDPTTHSELKVEYRGGLPQVTVPLPSRRELCRFTLRPISNSVGDFLSMLREEDKGIDRVAISTKEGVRIASSNSIESLMEEDFKLLVNDREFLVQTPLLKDRLSKVDESFPVSKVKRNFWQTLYDQSVKVVSETLSSFGLNFGTTNTKALTVVKNEEKEEIKRLSDVRSLVNQLYEALNVEEHQLKKERELLAKLEDLKIALEPMEKKRQELEMVAGRRTNALTWVGLGLMGVQFGILARLTWWEYSWDIMEPVTYFVTYGTAMAAYAYYVLTKQEYILPDVRDRQYLIILHKRARKMGLDLDQYNALRDEMARTELDLSRLRDPIQVHLPPRYISALETKTSPLDRLKSLINKARKK</sequence>
<keyword evidence="13 15" id="KW-0407">Ion channel</keyword>
<reference evidence="18" key="1">
    <citation type="submission" date="2015-11" db="EMBL/GenBank/DDBJ databases">
        <title>De novo transcriptome assembly of four potential Pierce s Disease insect vectors from Arizona vineyards.</title>
        <authorList>
            <person name="Tassone E.E."/>
        </authorList>
    </citation>
    <scope>NUCLEOTIDE SEQUENCE</scope>
</reference>
<keyword evidence="12 15" id="KW-0472">Membrane</keyword>
<evidence type="ECO:0000256" key="3">
    <source>
        <dbReference type="ARBA" id="ARBA00022448"/>
    </source>
</evidence>
<evidence type="ECO:0000256" key="10">
    <source>
        <dbReference type="ARBA" id="ARBA00023065"/>
    </source>
</evidence>
<evidence type="ECO:0000256" key="4">
    <source>
        <dbReference type="ARBA" id="ARBA00022568"/>
    </source>
</evidence>
<keyword evidence="5 15" id="KW-0107">Calcium channel</keyword>
<dbReference type="GO" id="GO:0036444">
    <property type="term" value="P:calcium import into the mitochondrion"/>
    <property type="evidence" value="ECO:0007669"/>
    <property type="project" value="TreeGrafter"/>
</dbReference>
<keyword evidence="11 15" id="KW-0496">Mitochondrion</keyword>
<feature type="domain" description="Calcium uniporter protein C-terminal" evidence="17">
    <location>
        <begin position="162"/>
        <end position="418"/>
    </location>
</feature>
<evidence type="ECO:0000256" key="13">
    <source>
        <dbReference type="ARBA" id="ARBA00023303"/>
    </source>
</evidence>
<evidence type="ECO:0000256" key="8">
    <source>
        <dbReference type="ARBA" id="ARBA00022837"/>
    </source>
</evidence>
<protein>
    <recommendedName>
        <fullName evidence="15">Calcium uniporter protein</fullName>
    </recommendedName>
</protein>
<comment type="catalytic activity">
    <reaction evidence="14">
        <text>Ca(2+)(in) = Ca(2+)(out)</text>
        <dbReference type="Rhea" id="RHEA:29671"/>
        <dbReference type="ChEBI" id="CHEBI:29108"/>
    </reaction>
</comment>
<keyword evidence="10 15" id="KW-0406">Ion transport</keyword>
<keyword evidence="16" id="KW-0175">Coiled coil</keyword>
<keyword evidence="3 15" id="KW-0813">Transport</keyword>
<keyword evidence="8 15" id="KW-0106">Calcium</keyword>
<dbReference type="InterPro" id="IPR039055">
    <property type="entry name" value="MCU_fam"/>
</dbReference>
<feature type="transmembrane region" description="Helical" evidence="15">
    <location>
        <begin position="332"/>
        <end position="352"/>
    </location>
</feature>
<evidence type="ECO:0000256" key="9">
    <source>
        <dbReference type="ARBA" id="ARBA00022989"/>
    </source>
</evidence>
<dbReference type="GO" id="GO:0051560">
    <property type="term" value="P:mitochondrial calcium ion homeostasis"/>
    <property type="evidence" value="ECO:0007669"/>
    <property type="project" value="UniProtKB-UniRule"/>
</dbReference>
<evidence type="ECO:0000256" key="2">
    <source>
        <dbReference type="ARBA" id="ARBA00005653"/>
    </source>
</evidence>
<evidence type="ECO:0000256" key="5">
    <source>
        <dbReference type="ARBA" id="ARBA00022673"/>
    </source>
</evidence>
<evidence type="ECO:0000256" key="16">
    <source>
        <dbReference type="SAM" id="Coils"/>
    </source>
</evidence>
<evidence type="ECO:0000256" key="6">
    <source>
        <dbReference type="ARBA" id="ARBA00022692"/>
    </source>
</evidence>
<dbReference type="Pfam" id="PF04678">
    <property type="entry name" value="MCU"/>
    <property type="match status" value="1"/>
</dbReference>
<evidence type="ECO:0000256" key="15">
    <source>
        <dbReference type="RuleBase" id="RU367035"/>
    </source>
</evidence>
<feature type="non-terminal residue" evidence="18">
    <location>
        <position position="1"/>
    </location>
</feature>
<comment type="function">
    <text evidence="15">Mitochondrial inner membrane calcium uniporter that mediates calcium uptake into mitochondria. Mitochondrial calcium homeostasis plays key roles in cellular physiology and regulates cell bioenergetics, cytoplasmic calcium signals and activation of cell death pathways.</text>
</comment>
<dbReference type="PANTHER" id="PTHR13462">
    <property type="entry name" value="CALCIUM UNIPORTER PROTEIN, MITOCHONDRIAL"/>
    <property type="match status" value="1"/>
</dbReference>
<evidence type="ECO:0000256" key="1">
    <source>
        <dbReference type="ARBA" id="ARBA00004448"/>
    </source>
</evidence>